<comment type="caution">
    <text evidence="1">The sequence shown here is derived from an EMBL/GenBank/DDBJ whole genome shotgun (WGS) entry which is preliminary data.</text>
</comment>
<sequence length="48" mass="5571">MGEALLKELDELLLARVMEHDPSRRPSNREIRQENQAYRGYGGWSVAQ</sequence>
<dbReference type="RefSeq" id="WP_387409733.1">
    <property type="nucleotide sequence ID" value="NZ_JBIASD010000004.1"/>
</dbReference>
<keyword evidence="2" id="KW-1185">Reference proteome</keyword>
<evidence type="ECO:0000313" key="2">
    <source>
        <dbReference type="Proteomes" id="UP001602013"/>
    </source>
</evidence>
<name>A0ABW6SL12_9ACTN</name>
<protein>
    <submittedName>
        <fullName evidence="1">Uncharacterized protein</fullName>
    </submittedName>
</protein>
<reference evidence="1 2" key="1">
    <citation type="submission" date="2024-10" db="EMBL/GenBank/DDBJ databases">
        <title>The Natural Products Discovery Center: Release of the First 8490 Sequenced Strains for Exploring Actinobacteria Biosynthetic Diversity.</title>
        <authorList>
            <person name="Kalkreuter E."/>
            <person name="Kautsar S.A."/>
            <person name="Yang D."/>
            <person name="Bader C.D."/>
            <person name="Teijaro C.N."/>
            <person name="Fluegel L."/>
            <person name="Davis C.M."/>
            <person name="Simpson J.R."/>
            <person name="Lauterbach L."/>
            <person name="Steele A.D."/>
            <person name="Gui C."/>
            <person name="Meng S."/>
            <person name="Li G."/>
            <person name="Viehrig K."/>
            <person name="Ye F."/>
            <person name="Su P."/>
            <person name="Kiefer A.F."/>
            <person name="Nichols A."/>
            <person name="Cepeda A.J."/>
            <person name="Yan W."/>
            <person name="Fan B."/>
            <person name="Jiang Y."/>
            <person name="Adhikari A."/>
            <person name="Zheng C.-J."/>
            <person name="Schuster L."/>
            <person name="Cowan T.M."/>
            <person name="Smanski M.J."/>
            <person name="Chevrette M.G."/>
            <person name="De Carvalho L.P.S."/>
            <person name="Shen B."/>
        </authorList>
    </citation>
    <scope>NUCLEOTIDE SEQUENCE [LARGE SCALE GENOMIC DNA]</scope>
    <source>
        <strain evidence="1 2">NPDC002173</strain>
    </source>
</reference>
<dbReference type="Proteomes" id="UP001602013">
    <property type="component" value="Unassembled WGS sequence"/>
</dbReference>
<gene>
    <name evidence="1" type="ORF">ACFYXI_08670</name>
</gene>
<organism evidence="1 2">
    <name type="scientific">Microtetraspora malaysiensis</name>
    <dbReference type="NCBI Taxonomy" id="161358"/>
    <lineage>
        <taxon>Bacteria</taxon>
        <taxon>Bacillati</taxon>
        <taxon>Actinomycetota</taxon>
        <taxon>Actinomycetes</taxon>
        <taxon>Streptosporangiales</taxon>
        <taxon>Streptosporangiaceae</taxon>
        <taxon>Microtetraspora</taxon>
    </lineage>
</organism>
<proteinExistence type="predicted"/>
<accession>A0ABW6SL12</accession>
<dbReference type="EMBL" id="JBIASD010000004">
    <property type="protein sequence ID" value="MFF3665656.1"/>
    <property type="molecule type" value="Genomic_DNA"/>
</dbReference>
<evidence type="ECO:0000313" key="1">
    <source>
        <dbReference type="EMBL" id="MFF3665656.1"/>
    </source>
</evidence>